<dbReference type="STRING" id="243090.RB10980"/>
<dbReference type="InParanoid" id="Q7UJY3"/>
<keyword evidence="3" id="KW-1185">Reference proteome</keyword>
<accession>Q7UJY3</accession>
<dbReference type="AlphaFoldDB" id="Q7UJY3"/>
<dbReference type="EnsemblBacteria" id="CAD77098">
    <property type="protein sequence ID" value="CAD77098"/>
    <property type="gene ID" value="RB10980"/>
</dbReference>
<protein>
    <submittedName>
        <fullName evidence="2">Uncharacterized protein</fullName>
    </submittedName>
</protein>
<reference evidence="2 3" key="1">
    <citation type="journal article" date="2003" name="Proc. Natl. Acad. Sci. U.S.A.">
        <title>Complete genome sequence of the marine planctomycete Pirellula sp. strain 1.</title>
        <authorList>
            <person name="Gloeckner F.O."/>
            <person name="Kube M."/>
            <person name="Bauer M."/>
            <person name="Teeling H."/>
            <person name="Lombardot T."/>
            <person name="Ludwig W."/>
            <person name="Gade D."/>
            <person name="Beck A."/>
            <person name="Borzym K."/>
            <person name="Heitmann K."/>
            <person name="Rabus R."/>
            <person name="Schlesner H."/>
            <person name="Amann R."/>
            <person name="Reinhardt R."/>
        </authorList>
    </citation>
    <scope>NUCLEOTIDE SEQUENCE [LARGE SCALE GENOMIC DNA]</scope>
    <source>
        <strain evidence="3">DSM 10527 / NCIMB 13988 / SH1</strain>
    </source>
</reference>
<proteinExistence type="predicted"/>
<organism evidence="2 3">
    <name type="scientific">Rhodopirellula baltica (strain DSM 10527 / NCIMB 13988 / SH1)</name>
    <dbReference type="NCBI Taxonomy" id="243090"/>
    <lineage>
        <taxon>Bacteria</taxon>
        <taxon>Pseudomonadati</taxon>
        <taxon>Planctomycetota</taxon>
        <taxon>Planctomycetia</taxon>
        <taxon>Pirellulales</taxon>
        <taxon>Pirellulaceae</taxon>
        <taxon>Rhodopirellula</taxon>
    </lineage>
</organism>
<dbReference type="HOGENOM" id="CLU_2234451_0_0_0"/>
<dbReference type="KEGG" id="rba:RB10980"/>
<dbReference type="Proteomes" id="UP000001025">
    <property type="component" value="Chromosome"/>
</dbReference>
<evidence type="ECO:0000313" key="3">
    <source>
        <dbReference type="Proteomes" id="UP000001025"/>
    </source>
</evidence>
<dbReference type="EMBL" id="BX294152">
    <property type="protein sequence ID" value="CAD77098.1"/>
    <property type="molecule type" value="Genomic_DNA"/>
</dbReference>
<feature type="region of interest" description="Disordered" evidence="1">
    <location>
        <begin position="72"/>
        <end position="105"/>
    </location>
</feature>
<evidence type="ECO:0000313" key="2">
    <source>
        <dbReference type="EMBL" id="CAD77098.1"/>
    </source>
</evidence>
<name>Q7UJY3_RHOBA</name>
<evidence type="ECO:0000256" key="1">
    <source>
        <dbReference type="SAM" id="MobiDB-lite"/>
    </source>
</evidence>
<gene>
    <name evidence="2" type="ordered locus">RB10980</name>
</gene>
<sequence>MQSEKSETPRGTPIEIPTWEARRGLYQVLEFGIATIGPLGCTVVEGQRFFKRTNHPLIDKHHLRFVTRPATMINSNLSPPRPRRVSAETALDQATASPTDTERDN</sequence>